<name>A0A6N3EYV9_9CLOT</name>
<evidence type="ECO:0000313" key="1">
    <source>
        <dbReference type="EMBL" id="VYU44946.1"/>
    </source>
</evidence>
<accession>A0A6N3EYV9</accession>
<dbReference type="EMBL" id="CACRTV010000057">
    <property type="protein sequence ID" value="VYU44946.1"/>
    <property type="molecule type" value="Genomic_DNA"/>
</dbReference>
<protein>
    <submittedName>
        <fullName evidence="1">Uncharacterized protein</fullName>
    </submittedName>
</protein>
<gene>
    <name evidence="1" type="ORF">CPLFYP93_02312</name>
</gene>
<reference evidence="1" key="1">
    <citation type="submission" date="2019-11" db="EMBL/GenBank/DDBJ databases">
        <authorList>
            <person name="Feng L."/>
        </authorList>
    </citation>
    <scope>NUCLEOTIDE SEQUENCE</scope>
    <source>
        <strain evidence="1">CParaputrificumLFYP93</strain>
    </source>
</reference>
<organism evidence="1">
    <name type="scientific">Clostridium paraputrificum</name>
    <dbReference type="NCBI Taxonomy" id="29363"/>
    <lineage>
        <taxon>Bacteria</taxon>
        <taxon>Bacillati</taxon>
        <taxon>Bacillota</taxon>
        <taxon>Clostridia</taxon>
        <taxon>Eubacteriales</taxon>
        <taxon>Clostridiaceae</taxon>
        <taxon>Clostridium</taxon>
    </lineage>
</organism>
<proteinExistence type="predicted"/>
<sequence length="137" mass="15436">MSGNRHITTIELEKGYLICKSDEAKDYVLELLQTGNFYEKLSEIFNAYVENGKSLKNNEADAMMQLIKLTLNKTENLTKMINTLPPPDSSKLQYAKESVVQPSEPIKIEEVTTKKKPIGKSGFNSLLNGFSKMKNTD</sequence>
<dbReference type="RefSeq" id="WP_156561682.1">
    <property type="nucleotide sequence ID" value="NZ_CACRTV010000057.1"/>
</dbReference>
<dbReference type="AlphaFoldDB" id="A0A6N3EYV9"/>